<proteinExistence type="predicted"/>
<reference evidence="2" key="1">
    <citation type="journal article" date="2014" name="Science">
        <title>The coffee genome provides insight into the convergent evolution of caffeine biosynthesis.</title>
        <authorList>
            <person name="Denoeud F."/>
            <person name="Carretero-Paulet L."/>
            <person name="Dereeper A."/>
            <person name="Droc G."/>
            <person name="Guyot R."/>
            <person name="Pietrella M."/>
            <person name="Zheng C."/>
            <person name="Alberti A."/>
            <person name="Anthony F."/>
            <person name="Aprea G."/>
            <person name="Aury J.M."/>
            <person name="Bento P."/>
            <person name="Bernard M."/>
            <person name="Bocs S."/>
            <person name="Campa C."/>
            <person name="Cenci A."/>
            <person name="Combes M.C."/>
            <person name="Crouzillat D."/>
            <person name="Da Silva C."/>
            <person name="Daddiego L."/>
            <person name="De Bellis F."/>
            <person name="Dussert S."/>
            <person name="Garsmeur O."/>
            <person name="Gayraud T."/>
            <person name="Guignon V."/>
            <person name="Jahn K."/>
            <person name="Jamilloux V."/>
            <person name="Joet T."/>
            <person name="Labadie K."/>
            <person name="Lan T."/>
            <person name="Leclercq J."/>
            <person name="Lepelley M."/>
            <person name="Leroy T."/>
            <person name="Li L.T."/>
            <person name="Librado P."/>
            <person name="Lopez L."/>
            <person name="Munoz A."/>
            <person name="Noel B."/>
            <person name="Pallavicini A."/>
            <person name="Perrotta G."/>
            <person name="Poncet V."/>
            <person name="Pot D."/>
            <person name="Priyono X."/>
            <person name="Rigoreau M."/>
            <person name="Rouard M."/>
            <person name="Rozas J."/>
            <person name="Tranchant-Dubreuil C."/>
            <person name="VanBuren R."/>
            <person name="Zhang Q."/>
            <person name="Andrade A.C."/>
            <person name="Argout X."/>
            <person name="Bertrand B."/>
            <person name="de Kochko A."/>
            <person name="Graziosi G."/>
            <person name="Henry R.J."/>
            <person name="Jayarama X."/>
            <person name="Ming R."/>
            <person name="Nagai C."/>
            <person name="Rounsley S."/>
            <person name="Sankoff D."/>
            <person name="Giuliano G."/>
            <person name="Albert V.A."/>
            <person name="Wincker P."/>
            <person name="Lashermes P."/>
        </authorList>
    </citation>
    <scope>NUCLEOTIDE SEQUENCE [LARGE SCALE GENOMIC DNA]</scope>
    <source>
        <strain evidence="2">cv. DH200-94</strain>
    </source>
</reference>
<name>A0A068UAR5_COFCA</name>
<evidence type="ECO:0000313" key="2">
    <source>
        <dbReference type="Proteomes" id="UP000295252"/>
    </source>
</evidence>
<dbReference type="InParanoid" id="A0A068UAR5"/>
<sequence>MVKKNLKLLCLESGKSSQVVWCLLFPCILKRFCSKISVHSRPESSLMVVYL</sequence>
<dbReference type="EMBL" id="HG739097">
    <property type="protein sequence ID" value="CDP04698.1"/>
    <property type="molecule type" value="Genomic_DNA"/>
</dbReference>
<dbReference type="AlphaFoldDB" id="A0A068UAR5"/>
<protein>
    <submittedName>
        <fullName evidence="1">Uncharacterized protein</fullName>
    </submittedName>
</protein>
<keyword evidence="2" id="KW-1185">Reference proteome</keyword>
<evidence type="ECO:0000313" key="1">
    <source>
        <dbReference type="EMBL" id="CDP04698.1"/>
    </source>
</evidence>
<dbReference type="Proteomes" id="UP000295252">
    <property type="component" value="Chromosome IX"/>
</dbReference>
<organism evidence="1 2">
    <name type="scientific">Coffea canephora</name>
    <name type="common">Robusta coffee</name>
    <dbReference type="NCBI Taxonomy" id="49390"/>
    <lineage>
        <taxon>Eukaryota</taxon>
        <taxon>Viridiplantae</taxon>
        <taxon>Streptophyta</taxon>
        <taxon>Embryophyta</taxon>
        <taxon>Tracheophyta</taxon>
        <taxon>Spermatophyta</taxon>
        <taxon>Magnoliopsida</taxon>
        <taxon>eudicotyledons</taxon>
        <taxon>Gunneridae</taxon>
        <taxon>Pentapetalae</taxon>
        <taxon>asterids</taxon>
        <taxon>lamiids</taxon>
        <taxon>Gentianales</taxon>
        <taxon>Rubiaceae</taxon>
        <taxon>Ixoroideae</taxon>
        <taxon>Gardenieae complex</taxon>
        <taxon>Bertiereae - Coffeeae clade</taxon>
        <taxon>Coffeeae</taxon>
        <taxon>Coffea</taxon>
    </lineage>
</organism>
<accession>A0A068UAR5</accession>
<dbReference type="Gramene" id="CDP04698">
    <property type="protein sequence ID" value="CDP04698"/>
    <property type="gene ID" value="GSCOC_T00018759001"/>
</dbReference>
<gene>
    <name evidence="1" type="ORF">GSCOC_T00018759001</name>
</gene>